<reference evidence="2 3" key="1">
    <citation type="journal article" date="2021" name="Sci. Rep.">
        <title>Genome sequencing of the multicellular alga Astrephomene provides insights into convergent evolution of germ-soma differentiation.</title>
        <authorList>
            <person name="Yamashita S."/>
            <person name="Yamamoto K."/>
            <person name="Matsuzaki R."/>
            <person name="Suzuki S."/>
            <person name="Yamaguchi H."/>
            <person name="Hirooka S."/>
            <person name="Minakuchi Y."/>
            <person name="Miyagishima S."/>
            <person name="Kawachi M."/>
            <person name="Toyoda A."/>
            <person name="Nozaki H."/>
        </authorList>
    </citation>
    <scope>NUCLEOTIDE SEQUENCE [LARGE SCALE GENOMIC DNA]</scope>
    <source>
        <strain evidence="2 3">NIES-4017</strain>
    </source>
</reference>
<organism evidence="2 3">
    <name type="scientific">Astrephomene gubernaculifera</name>
    <dbReference type="NCBI Taxonomy" id="47775"/>
    <lineage>
        <taxon>Eukaryota</taxon>
        <taxon>Viridiplantae</taxon>
        <taxon>Chlorophyta</taxon>
        <taxon>core chlorophytes</taxon>
        <taxon>Chlorophyceae</taxon>
        <taxon>CS clade</taxon>
        <taxon>Chlamydomonadales</taxon>
        <taxon>Astrephomenaceae</taxon>
        <taxon>Astrephomene</taxon>
    </lineage>
</organism>
<feature type="non-terminal residue" evidence="2">
    <location>
        <position position="642"/>
    </location>
</feature>
<feature type="compositionally biased region" description="Gly residues" evidence="1">
    <location>
        <begin position="320"/>
        <end position="346"/>
    </location>
</feature>
<name>A0AAD3DSY7_9CHLO</name>
<proteinExistence type="predicted"/>
<feature type="compositionally biased region" description="Low complexity" evidence="1">
    <location>
        <begin position="575"/>
        <end position="594"/>
    </location>
</feature>
<feature type="region of interest" description="Disordered" evidence="1">
    <location>
        <begin position="575"/>
        <end position="642"/>
    </location>
</feature>
<protein>
    <submittedName>
        <fullName evidence="2">Uncharacterized protein</fullName>
    </submittedName>
</protein>
<feature type="region of interest" description="Disordered" evidence="1">
    <location>
        <begin position="281"/>
        <end position="357"/>
    </location>
</feature>
<dbReference type="Proteomes" id="UP001054857">
    <property type="component" value="Unassembled WGS sequence"/>
</dbReference>
<dbReference type="EMBL" id="BMAR01000014">
    <property type="protein sequence ID" value="GFR46457.1"/>
    <property type="molecule type" value="Genomic_DNA"/>
</dbReference>
<feature type="compositionally biased region" description="Polar residues" evidence="1">
    <location>
        <begin position="136"/>
        <end position="150"/>
    </location>
</feature>
<feature type="compositionally biased region" description="Gly residues" evidence="1">
    <location>
        <begin position="633"/>
        <end position="642"/>
    </location>
</feature>
<sequence>MPGKLAAARASREATERFLPRRGSAQVGLSTELEDASVSGEASTLAASTSRRGLVIDHFATSSSASVKQLNPSASGTSVTFHASSTQQTQRSTGPVPAAAPDRPASGTAAPVALTPRASSCTGPASTQMARVPSGCPSTRSGLSITSLPTTADARPRPLSQSPAASNLLTLSATRRSNSGTWATAVDLEPAHSHHGSAPAPDVATAAATAAAGNATAAAAAAASDGSGARAAAPAAPTAATEATASVAAADTDTAAAASSSAPAAAAADAATEAVWTAAAPAPLERSSSRAARQVGAVPRHHSRLRMTAGRDGPSRLPSGQGGTGVAAGGGGGVSSLGSGPGGREGQLGRQSSAQPGHGLDVAERLAMHAHSRPESHLTGAQLSTAVLDCLPVSDFETSPGQCSNTGTWTPATVPAAAGSSSVSIAAAGDSGFMIRGASHTPRRLGTGGIMMGQGGVGGVGAVSELFAVGSPSMDSSFSMQQTPSDMEDEAAEHRARTTRRAMRSVTLAAMGGAAGTSVEFRSYEAPGAAGAGAARAMPAGGAGGGSGMAGAGVGLGLGADVGSCHYPVARALTAGPGPAGTAPHPQQQQQHHPPTQPGEAGQTRVAIRLHHQPGHHRRPPNRHASMPVMRQDGGGAGVHGG</sequence>
<evidence type="ECO:0000313" key="2">
    <source>
        <dbReference type="EMBL" id="GFR46457.1"/>
    </source>
</evidence>
<keyword evidence="3" id="KW-1185">Reference proteome</keyword>
<comment type="caution">
    <text evidence="2">The sequence shown here is derived from an EMBL/GenBank/DDBJ whole genome shotgun (WGS) entry which is preliminary data.</text>
</comment>
<evidence type="ECO:0000256" key="1">
    <source>
        <dbReference type="SAM" id="MobiDB-lite"/>
    </source>
</evidence>
<feature type="compositionally biased region" description="Polar residues" evidence="1">
    <location>
        <begin position="68"/>
        <end position="93"/>
    </location>
</feature>
<feature type="region of interest" description="Disordered" evidence="1">
    <location>
        <begin position="68"/>
        <end position="172"/>
    </location>
</feature>
<feature type="compositionally biased region" description="Polar residues" evidence="1">
    <location>
        <begin position="117"/>
        <end position="129"/>
    </location>
</feature>
<feature type="compositionally biased region" description="Basic residues" evidence="1">
    <location>
        <begin position="608"/>
        <end position="622"/>
    </location>
</feature>
<dbReference type="AlphaFoldDB" id="A0AAD3DSY7"/>
<feature type="compositionally biased region" description="Polar residues" evidence="1">
    <location>
        <begin position="159"/>
        <end position="172"/>
    </location>
</feature>
<gene>
    <name evidence="2" type="ORF">Agub_g8031</name>
</gene>
<feature type="compositionally biased region" description="Basic and acidic residues" evidence="1">
    <location>
        <begin position="10"/>
        <end position="19"/>
    </location>
</feature>
<evidence type="ECO:0000313" key="3">
    <source>
        <dbReference type="Proteomes" id="UP001054857"/>
    </source>
</evidence>
<feature type="region of interest" description="Disordered" evidence="1">
    <location>
        <begin position="1"/>
        <end position="24"/>
    </location>
</feature>
<accession>A0AAD3DSY7</accession>